<dbReference type="EMBL" id="GAIX01004271">
    <property type="protein sequence ID" value="JAA88289.1"/>
    <property type="molecule type" value="Transcribed_RNA"/>
</dbReference>
<protein>
    <submittedName>
        <fullName evidence="1">Uncharacterized protein</fullName>
    </submittedName>
</protein>
<sequence>MKDRPRLHFSRPICLLYINKRVRSGNPVRNEVLSKTTYKAYDVIKYDSQRLNVLRPNYAGRNRTSRMEAA</sequence>
<reference evidence="1" key="1">
    <citation type="journal article" date="2013" name="BMC Genomics">
        <title>Unscrambling butterfly oogenesis.</title>
        <authorList>
            <person name="Carter J.M."/>
            <person name="Baker S.C."/>
            <person name="Pink R."/>
            <person name="Carter D.R."/>
            <person name="Collins A."/>
            <person name="Tomlin J."/>
            <person name="Gibbs M."/>
            <person name="Breuker C.J."/>
        </authorList>
    </citation>
    <scope>NUCLEOTIDE SEQUENCE</scope>
    <source>
        <tissue evidence="1">Ovary</tissue>
    </source>
</reference>
<proteinExistence type="predicted"/>
<reference evidence="1" key="2">
    <citation type="submission" date="2013-05" db="EMBL/GenBank/DDBJ databases">
        <authorList>
            <person name="Carter J.-M."/>
            <person name="Baker S.C."/>
            <person name="Pink R."/>
            <person name="Carter D.R.F."/>
            <person name="Collins A."/>
            <person name="Tomlin J."/>
            <person name="Gibbs M."/>
            <person name="Breuker C.J."/>
        </authorList>
    </citation>
    <scope>NUCLEOTIDE SEQUENCE</scope>
    <source>
        <tissue evidence="1">Ovary</tissue>
    </source>
</reference>
<evidence type="ECO:0000313" key="1">
    <source>
        <dbReference type="EMBL" id="JAA88289.1"/>
    </source>
</evidence>
<name>S4PC99_9NEOP</name>
<dbReference type="AlphaFoldDB" id="S4PC99"/>
<accession>S4PC99</accession>
<organism evidence="1">
    <name type="scientific">Pararge aegeria</name>
    <name type="common">speckled wood butterfly</name>
    <dbReference type="NCBI Taxonomy" id="116150"/>
    <lineage>
        <taxon>Eukaryota</taxon>
        <taxon>Metazoa</taxon>
        <taxon>Ecdysozoa</taxon>
        <taxon>Arthropoda</taxon>
        <taxon>Hexapoda</taxon>
        <taxon>Insecta</taxon>
        <taxon>Pterygota</taxon>
        <taxon>Neoptera</taxon>
        <taxon>Endopterygota</taxon>
        <taxon>Lepidoptera</taxon>
        <taxon>Glossata</taxon>
        <taxon>Ditrysia</taxon>
        <taxon>Papilionoidea</taxon>
        <taxon>Nymphalidae</taxon>
        <taxon>Satyrinae</taxon>
        <taxon>Satyrini</taxon>
        <taxon>Parargina</taxon>
        <taxon>Pararge</taxon>
    </lineage>
</organism>